<evidence type="ECO:0000313" key="2">
    <source>
        <dbReference type="EMBL" id="MBO1529908.1"/>
    </source>
</evidence>
<dbReference type="SUPFAM" id="SSF53474">
    <property type="entry name" value="alpha/beta-Hydrolases"/>
    <property type="match status" value="1"/>
</dbReference>
<evidence type="ECO:0000256" key="1">
    <source>
        <dbReference type="SAM" id="Coils"/>
    </source>
</evidence>
<organism evidence="2 3">
    <name type="scientific">Psychrobacter coccoides</name>
    <dbReference type="NCBI Taxonomy" id="2818440"/>
    <lineage>
        <taxon>Bacteria</taxon>
        <taxon>Pseudomonadati</taxon>
        <taxon>Pseudomonadota</taxon>
        <taxon>Gammaproteobacteria</taxon>
        <taxon>Moraxellales</taxon>
        <taxon>Moraxellaceae</taxon>
        <taxon>Psychrobacter</taxon>
    </lineage>
</organism>
<keyword evidence="1" id="KW-0175">Coiled coil</keyword>
<dbReference type="Proteomes" id="UP000664554">
    <property type="component" value="Unassembled WGS sequence"/>
</dbReference>
<protein>
    <submittedName>
        <fullName evidence="2">DUF3141 domain-containing protein</fullName>
    </submittedName>
</protein>
<dbReference type="InterPro" id="IPR024501">
    <property type="entry name" value="DUF3141"/>
</dbReference>
<dbReference type="Gene3D" id="3.40.50.1820">
    <property type="entry name" value="alpha/beta hydrolase"/>
    <property type="match status" value="1"/>
</dbReference>
<evidence type="ECO:0000313" key="3">
    <source>
        <dbReference type="Proteomes" id="UP000664554"/>
    </source>
</evidence>
<dbReference type="PANTHER" id="PTHR36837">
    <property type="entry name" value="POLY(3-HYDROXYALKANOATE) POLYMERASE SUBUNIT PHAC"/>
    <property type="match status" value="1"/>
</dbReference>
<feature type="coiled-coil region" evidence="1">
    <location>
        <begin position="72"/>
        <end position="99"/>
    </location>
</feature>
<dbReference type="EMBL" id="JAGBKM010000002">
    <property type="protein sequence ID" value="MBO1529908.1"/>
    <property type="molecule type" value="Genomic_DNA"/>
</dbReference>
<reference evidence="2 3" key="1">
    <citation type="submission" date="2021-03" db="EMBL/GenBank/DDBJ databases">
        <authorList>
            <person name="Shang D.-D."/>
            <person name="Du Z.-J."/>
            <person name="Chen G.-J."/>
        </authorList>
    </citation>
    <scope>NUCLEOTIDE SEQUENCE [LARGE SCALE GENOMIC DNA]</scope>
    <source>
        <strain evidence="2 3">F1192</strain>
    </source>
</reference>
<name>A0ABS3NKN0_9GAMM</name>
<dbReference type="InterPro" id="IPR029058">
    <property type="entry name" value="AB_hydrolase_fold"/>
</dbReference>
<dbReference type="InterPro" id="IPR051321">
    <property type="entry name" value="PHA/PHB_synthase"/>
</dbReference>
<sequence>MTDIIEENIENPDKAEIWLSRDNPHHRITGSIPTFKDMIKHQFYQNENNIEQYVQRNHYKADSVGLLTEVTSKHLQQNHQQIQENVRTLNQNAKSITQSFKKAYTPNKLWKEWLSYSTDSSKRLLQTADVLKERGDIFLEHEQAGCPPVLDYDYTVVMDASEFERPCNYVLLSIIPPKGCVTDEKKRPYIIIDPRAGHGAGIGGFKHESQVGVALSQGHPVYFVAFKRLPEPTQTIADVTYAEGRFAREVAKRHPNSDAPTIIGNCQGGWAALILAATNPNITGPIVLNGAPVSAWSGEVGVNPMRYKAGVNGGAWLSMLSADMNNGVFDGAALVHNFEQMTPYRNYVGKYYDLYKNPQANRQRFLDFERWWGGFFLMNDEEIQWIVENIFIGNRIARNTAQLEKGVNIDLRHVKAPIIAFASHGDDITPPQQALSWILDAYSDERDVEVCGQRIIYMIHEQVGHLGIFVSSKIANNEHKGIASIMDMIEVLPPGLYEMQVVSYEGSGEEKTFTVDLKRRTFEDLSQAIGNNRTDEEAFKAVHRYSMSQTQAYEHNMRPLVKAMSNETSAQLLRTIHPLRLQRSIWSSKNPLAIATSNLNKVVSRTINDQKSEKFVPVEKDETKPKPSGAYARVRLPAIESIQQDNLFLQIEKMFMDSTRMTLDFWRDWHGRYTETLFFAIWSMPWFRQYGKAVGSRRLLDKDELHEMPTVDKALAKIYEGDFNEAVVRMLILGNIVADDTIDREQLMRLTEVLTQRAPFKHLTNAELAAKIHTQTIIVRFAEDESIKSLSKLLKTKAKRIEALELVNYVVGDKLVAQDPTLSSIKKRIEAALNVSDADLK</sequence>
<accession>A0ABS3NKN0</accession>
<proteinExistence type="predicted"/>
<dbReference type="RefSeq" id="WP_207989081.1">
    <property type="nucleotide sequence ID" value="NZ_JAGBKM010000002.1"/>
</dbReference>
<keyword evidence="3" id="KW-1185">Reference proteome</keyword>
<dbReference type="PANTHER" id="PTHR36837:SF2">
    <property type="entry name" value="POLY(3-HYDROXYALKANOATE) POLYMERASE SUBUNIT PHAC"/>
    <property type="match status" value="1"/>
</dbReference>
<comment type="caution">
    <text evidence="2">The sequence shown here is derived from an EMBL/GenBank/DDBJ whole genome shotgun (WGS) entry which is preliminary data.</text>
</comment>
<dbReference type="Pfam" id="PF11339">
    <property type="entry name" value="DUF3141"/>
    <property type="match status" value="1"/>
</dbReference>
<gene>
    <name evidence="2" type="ORF">J3492_01615</name>
</gene>